<evidence type="ECO:0000313" key="3">
    <source>
        <dbReference type="RefSeq" id="XP_018479689.2"/>
    </source>
</evidence>
<organism evidence="2 3">
    <name type="scientific">Raphanus sativus</name>
    <name type="common">Radish</name>
    <name type="synonym">Raphanus raphanistrum var. sativus</name>
    <dbReference type="NCBI Taxonomy" id="3726"/>
    <lineage>
        <taxon>Eukaryota</taxon>
        <taxon>Viridiplantae</taxon>
        <taxon>Streptophyta</taxon>
        <taxon>Embryophyta</taxon>
        <taxon>Tracheophyta</taxon>
        <taxon>Spermatophyta</taxon>
        <taxon>Magnoliopsida</taxon>
        <taxon>eudicotyledons</taxon>
        <taxon>Gunneridae</taxon>
        <taxon>Pentapetalae</taxon>
        <taxon>rosids</taxon>
        <taxon>malvids</taxon>
        <taxon>Brassicales</taxon>
        <taxon>Brassicaceae</taxon>
        <taxon>Brassiceae</taxon>
        <taxon>Raphanus</taxon>
    </lineage>
</organism>
<name>A0A6J0N5D8_RAPSA</name>
<feature type="domain" description="RNase H type-1" evidence="1">
    <location>
        <begin position="126"/>
        <end position="233"/>
    </location>
</feature>
<sequence length="234" mass="26209">METADHLFLLCQFAQEVWRLVPWESVFDSSESNSFAEELSHSTIRRNLPPVGITINIFPWISWFIWLSRNQLIFDKRPSSPRSIVTKALQTAQEWERAQPPIDPPNHQLTTIPSTPDLPPMTFLCNTDGAWLSSSCTAGVGWIIRAVKAPPDSEIGRGGRSFLHVSSAIMAEALAIREALLHALSIEITSIWLRSDAQALITAIVTKRRPTDLYGVLSDVDLISSSFSFCHFSY</sequence>
<dbReference type="KEGG" id="rsz:108850701"/>
<evidence type="ECO:0000313" key="2">
    <source>
        <dbReference type="Proteomes" id="UP000504610"/>
    </source>
</evidence>
<dbReference type="PANTHER" id="PTHR47074">
    <property type="entry name" value="BNAC02G40300D PROTEIN"/>
    <property type="match status" value="1"/>
</dbReference>
<dbReference type="GO" id="GO:0004523">
    <property type="term" value="F:RNA-DNA hybrid ribonuclease activity"/>
    <property type="evidence" value="ECO:0007669"/>
    <property type="project" value="InterPro"/>
</dbReference>
<dbReference type="Pfam" id="PF13456">
    <property type="entry name" value="RVT_3"/>
    <property type="match status" value="1"/>
</dbReference>
<proteinExistence type="predicted"/>
<dbReference type="InterPro" id="IPR036397">
    <property type="entry name" value="RNaseH_sf"/>
</dbReference>
<dbReference type="OrthoDB" id="1108672at2759"/>
<dbReference type="InterPro" id="IPR044730">
    <property type="entry name" value="RNase_H-like_dom_plant"/>
</dbReference>
<dbReference type="InterPro" id="IPR002156">
    <property type="entry name" value="RNaseH_domain"/>
</dbReference>
<dbReference type="Proteomes" id="UP000504610">
    <property type="component" value="Chromosome 4"/>
</dbReference>
<reference evidence="3" key="2">
    <citation type="submission" date="2025-08" db="UniProtKB">
        <authorList>
            <consortium name="RefSeq"/>
        </authorList>
    </citation>
    <scope>IDENTIFICATION</scope>
    <source>
        <tissue evidence="3">Leaf</tissue>
    </source>
</reference>
<reference evidence="2" key="1">
    <citation type="journal article" date="2019" name="Database">
        <title>The radish genome database (RadishGD): an integrated information resource for radish genomics.</title>
        <authorList>
            <person name="Yu H.J."/>
            <person name="Baek S."/>
            <person name="Lee Y.J."/>
            <person name="Cho A."/>
            <person name="Mun J.H."/>
        </authorList>
    </citation>
    <scope>NUCLEOTIDE SEQUENCE [LARGE SCALE GENOMIC DNA]</scope>
    <source>
        <strain evidence="2">cv. WK10039</strain>
    </source>
</reference>
<protein>
    <submittedName>
        <fullName evidence="3">Uncharacterized protein LOC108850701</fullName>
    </submittedName>
</protein>
<dbReference type="GeneID" id="108850701"/>
<keyword evidence="2" id="KW-1185">Reference proteome</keyword>
<dbReference type="PANTHER" id="PTHR47074:SF49">
    <property type="entry name" value="POLYNUCLEOTIDYL TRANSFERASE, RIBONUCLEASE H-LIKE SUPERFAMILY PROTEIN"/>
    <property type="match status" value="1"/>
</dbReference>
<dbReference type="RefSeq" id="XP_018479689.2">
    <property type="nucleotide sequence ID" value="XM_018624187.2"/>
</dbReference>
<dbReference type="InterPro" id="IPR012337">
    <property type="entry name" value="RNaseH-like_sf"/>
</dbReference>
<dbReference type="SUPFAM" id="SSF53098">
    <property type="entry name" value="Ribonuclease H-like"/>
    <property type="match status" value="1"/>
</dbReference>
<dbReference type="Gene3D" id="3.30.420.10">
    <property type="entry name" value="Ribonuclease H-like superfamily/Ribonuclease H"/>
    <property type="match status" value="1"/>
</dbReference>
<evidence type="ECO:0000259" key="1">
    <source>
        <dbReference type="Pfam" id="PF13456"/>
    </source>
</evidence>
<dbReference type="CDD" id="cd06222">
    <property type="entry name" value="RNase_H_like"/>
    <property type="match status" value="1"/>
</dbReference>
<dbReference type="AlphaFoldDB" id="A0A6J0N5D8"/>
<dbReference type="InterPro" id="IPR052929">
    <property type="entry name" value="RNase_H-like_EbsB-rel"/>
</dbReference>
<dbReference type="GO" id="GO:0003676">
    <property type="term" value="F:nucleic acid binding"/>
    <property type="evidence" value="ECO:0007669"/>
    <property type="project" value="InterPro"/>
</dbReference>
<accession>A0A6J0N5D8</accession>
<gene>
    <name evidence="3" type="primary">LOC108850701</name>
</gene>